<evidence type="ECO:0000313" key="2">
    <source>
        <dbReference type="EMBL" id="KIJ90258.1"/>
    </source>
</evidence>
<reference evidence="3" key="2">
    <citation type="submission" date="2015-01" db="EMBL/GenBank/DDBJ databases">
        <title>Evolutionary Origins and Diversification of the Mycorrhizal Mutualists.</title>
        <authorList>
            <consortium name="DOE Joint Genome Institute"/>
            <consortium name="Mycorrhizal Genomics Consortium"/>
            <person name="Kohler A."/>
            <person name="Kuo A."/>
            <person name="Nagy L.G."/>
            <person name="Floudas D."/>
            <person name="Copeland A."/>
            <person name="Barry K.W."/>
            <person name="Cichocki N."/>
            <person name="Veneault-Fourrey C."/>
            <person name="LaButti K."/>
            <person name="Lindquist E.A."/>
            <person name="Lipzen A."/>
            <person name="Lundell T."/>
            <person name="Morin E."/>
            <person name="Murat C."/>
            <person name="Riley R."/>
            <person name="Ohm R."/>
            <person name="Sun H."/>
            <person name="Tunlid A."/>
            <person name="Henrissat B."/>
            <person name="Grigoriev I.V."/>
            <person name="Hibbett D.S."/>
            <person name="Martin F."/>
        </authorList>
    </citation>
    <scope>NUCLEOTIDE SEQUENCE [LARGE SCALE GENOMIC DNA]</scope>
    <source>
        <strain evidence="3">LaAM-08-1</strain>
    </source>
</reference>
<evidence type="ECO:0000313" key="3">
    <source>
        <dbReference type="Proteomes" id="UP000054477"/>
    </source>
</evidence>
<accession>A0A0C9WR17</accession>
<dbReference type="HOGENOM" id="CLU_2812809_0_0_1"/>
<name>A0A0C9WR17_9AGAR</name>
<gene>
    <name evidence="2" type="ORF">K443DRAFT_15385</name>
</gene>
<feature type="compositionally biased region" description="Basic and acidic residues" evidence="1">
    <location>
        <begin position="8"/>
        <end position="25"/>
    </location>
</feature>
<dbReference type="Proteomes" id="UP000054477">
    <property type="component" value="Unassembled WGS sequence"/>
</dbReference>
<keyword evidence="3" id="KW-1185">Reference proteome</keyword>
<protein>
    <submittedName>
        <fullName evidence="2">Uncharacterized protein</fullName>
    </submittedName>
</protein>
<sequence length="67" mass="7620">MGFQVQEEEAKGVLEEEGKEGHVDAEPDSQLEDLQYITSTYHSRRSRSMDLTTPTASPSTFNWWNDG</sequence>
<reference evidence="2 3" key="1">
    <citation type="submission" date="2014-04" db="EMBL/GenBank/DDBJ databases">
        <authorList>
            <consortium name="DOE Joint Genome Institute"/>
            <person name="Kuo A."/>
            <person name="Kohler A."/>
            <person name="Nagy L.G."/>
            <person name="Floudas D."/>
            <person name="Copeland A."/>
            <person name="Barry K.W."/>
            <person name="Cichocki N."/>
            <person name="Veneault-Fourrey C."/>
            <person name="LaButti K."/>
            <person name="Lindquist E.A."/>
            <person name="Lipzen A."/>
            <person name="Lundell T."/>
            <person name="Morin E."/>
            <person name="Murat C."/>
            <person name="Sun H."/>
            <person name="Tunlid A."/>
            <person name="Henrissat B."/>
            <person name="Grigoriev I.V."/>
            <person name="Hibbett D.S."/>
            <person name="Martin F."/>
            <person name="Nordberg H.P."/>
            <person name="Cantor M.N."/>
            <person name="Hua S.X."/>
        </authorList>
    </citation>
    <scope>NUCLEOTIDE SEQUENCE [LARGE SCALE GENOMIC DNA]</scope>
    <source>
        <strain evidence="2 3">LaAM-08-1</strain>
    </source>
</reference>
<evidence type="ECO:0000256" key="1">
    <source>
        <dbReference type="SAM" id="MobiDB-lite"/>
    </source>
</evidence>
<feature type="region of interest" description="Disordered" evidence="1">
    <location>
        <begin position="1"/>
        <end position="67"/>
    </location>
</feature>
<dbReference type="AlphaFoldDB" id="A0A0C9WR17"/>
<dbReference type="EMBL" id="KN839235">
    <property type="protein sequence ID" value="KIJ90258.1"/>
    <property type="molecule type" value="Genomic_DNA"/>
</dbReference>
<organism evidence="2 3">
    <name type="scientific">Laccaria amethystina LaAM-08-1</name>
    <dbReference type="NCBI Taxonomy" id="1095629"/>
    <lineage>
        <taxon>Eukaryota</taxon>
        <taxon>Fungi</taxon>
        <taxon>Dikarya</taxon>
        <taxon>Basidiomycota</taxon>
        <taxon>Agaricomycotina</taxon>
        <taxon>Agaricomycetes</taxon>
        <taxon>Agaricomycetidae</taxon>
        <taxon>Agaricales</taxon>
        <taxon>Agaricineae</taxon>
        <taxon>Hydnangiaceae</taxon>
        <taxon>Laccaria</taxon>
    </lineage>
</organism>
<feature type="compositionally biased region" description="Polar residues" evidence="1">
    <location>
        <begin position="49"/>
        <end position="67"/>
    </location>
</feature>
<proteinExistence type="predicted"/>